<organism evidence="2 3">
    <name type="scientific">Tolypocladium capitatum</name>
    <dbReference type="NCBI Taxonomy" id="45235"/>
    <lineage>
        <taxon>Eukaryota</taxon>
        <taxon>Fungi</taxon>
        <taxon>Dikarya</taxon>
        <taxon>Ascomycota</taxon>
        <taxon>Pezizomycotina</taxon>
        <taxon>Sordariomycetes</taxon>
        <taxon>Hypocreomycetidae</taxon>
        <taxon>Hypocreales</taxon>
        <taxon>Ophiocordycipitaceae</taxon>
        <taxon>Tolypocladium</taxon>
    </lineage>
</organism>
<evidence type="ECO:0000313" key="3">
    <source>
        <dbReference type="Proteomes" id="UP000236621"/>
    </source>
</evidence>
<dbReference type="EMBL" id="NRSZ01000802">
    <property type="protein sequence ID" value="PNY25126.1"/>
    <property type="molecule type" value="Genomic_DNA"/>
</dbReference>
<reference evidence="2 3" key="1">
    <citation type="submission" date="2017-08" db="EMBL/GenBank/DDBJ databases">
        <title>Harnessing the power of phylogenomics to disentangle the directionality and signatures of interkingdom host jumping in the parasitic fungal genus Tolypocladium.</title>
        <authorList>
            <person name="Quandt C.A."/>
            <person name="Patterson W."/>
            <person name="Spatafora J.W."/>
        </authorList>
    </citation>
    <scope>NUCLEOTIDE SEQUENCE [LARGE SCALE GENOMIC DNA]</scope>
    <source>
        <strain evidence="2 3">CBS 113982</strain>
    </source>
</reference>
<gene>
    <name evidence="2" type="ORF">TCAP_04932</name>
</gene>
<feature type="compositionally biased region" description="Low complexity" evidence="1">
    <location>
        <begin position="163"/>
        <end position="174"/>
    </location>
</feature>
<keyword evidence="3" id="KW-1185">Reference proteome</keyword>
<feature type="compositionally biased region" description="Polar residues" evidence="1">
    <location>
        <begin position="195"/>
        <end position="206"/>
    </location>
</feature>
<proteinExistence type="predicted"/>
<dbReference type="Proteomes" id="UP000236621">
    <property type="component" value="Unassembled WGS sequence"/>
</dbReference>
<comment type="caution">
    <text evidence="2">The sequence shown here is derived from an EMBL/GenBank/DDBJ whole genome shotgun (WGS) entry which is preliminary data.</text>
</comment>
<name>A0A2K3QC55_9HYPO</name>
<feature type="compositionally biased region" description="Basic residues" evidence="1">
    <location>
        <begin position="28"/>
        <end position="41"/>
    </location>
</feature>
<feature type="compositionally biased region" description="Low complexity" evidence="1">
    <location>
        <begin position="1"/>
        <end position="18"/>
    </location>
</feature>
<evidence type="ECO:0000256" key="1">
    <source>
        <dbReference type="SAM" id="MobiDB-lite"/>
    </source>
</evidence>
<sequence>MTRPRPSSSVLVRPRPSSFATVALGHGSGRRRRAAPQRPRHAPAAAAETTGSGAMMPSRRAVRSRSREQPTWQLSDQPAIPGQNHARTQPHPHPDAAGRAAEPSSRAPAAARSQSEEQQIIRFAAVRPAKQPAGALCRRQRLVLQRHSPPRRREPSHQAPTGSSCLALPSLALPNGGWMREGKPTPVFKRPPSAPNTGSRPSTTAASPADDRTKPLSTDKQTNIRPYHLESLIMAGDCGCSTSGSCDCGSGCTCANCPLCLALVRPGLKRGRSGMGIGEEHPG</sequence>
<dbReference type="AlphaFoldDB" id="A0A2K3QC55"/>
<feature type="compositionally biased region" description="Low complexity" evidence="1">
    <location>
        <begin position="97"/>
        <end position="118"/>
    </location>
</feature>
<protein>
    <submittedName>
        <fullName evidence="2">Uncharacterized protein</fullName>
    </submittedName>
</protein>
<evidence type="ECO:0000313" key="2">
    <source>
        <dbReference type="EMBL" id="PNY25126.1"/>
    </source>
</evidence>
<feature type="region of interest" description="Disordered" evidence="1">
    <location>
        <begin position="1"/>
        <end position="221"/>
    </location>
</feature>
<accession>A0A2K3QC55</accession>